<gene>
    <name evidence="1" type="ORF">TM448B01688_0010</name>
</gene>
<evidence type="ECO:0000313" key="1">
    <source>
        <dbReference type="EMBL" id="QJH99804.1"/>
    </source>
</evidence>
<dbReference type="EMBL" id="MT144809">
    <property type="protein sequence ID" value="QJH99804.1"/>
    <property type="molecule type" value="Genomic_DNA"/>
</dbReference>
<sequence>MNMMDNLSINYSSPYELEEVIRKHPELEDEYNRVYAEALKVQRIAELELEILISEIVDEICSKRNVPPSAKSEVRRTEVPLDKRYKKLKMKCIETETQANILKGAVKAVAARGYCLTELGRMTIKSMGGGPFVMKDQQYLNYNVTKDLGTKMDYESGEE</sequence>
<dbReference type="AlphaFoldDB" id="A0A6M3XP82"/>
<organism evidence="1">
    <name type="scientific">viral metagenome</name>
    <dbReference type="NCBI Taxonomy" id="1070528"/>
    <lineage>
        <taxon>unclassified sequences</taxon>
        <taxon>metagenomes</taxon>
        <taxon>organismal metagenomes</taxon>
    </lineage>
</organism>
<protein>
    <submittedName>
        <fullName evidence="1">Uncharacterized protein</fullName>
    </submittedName>
</protein>
<proteinExistence type="predicted"/>
<accession>A0A6M3XP82</accession>
<reference evidence="1" key="1">
    <citation type="submission" date="2020-03" db="EMBL/GenBank/DDBJ databases">
        <title>The deep terrestrial virosphere.</title>
        <authorList>
            <person name="Holmfeldt K."/>
            <person name="Nilsson E."/>
            <person name="Simone D."/>
            <person name="Lopez-Fernandez M."/>
            <person name="Wu X."/>
            <person name="de Brujin I."/>
            <person name="Lundin D."/>
            <person name="Andersson A."/>
            <person name="Bertilsson S."/>
            <person name="Dopson M."/>
        </authorList>
    </citation>
    <scope>NUCLEOTIDE SEQUENCE</scope>
    <source>
        <strain evidence="1">TM448B01688</strain>
    </source>
</reference>
<name>A0A6M3XP82_9ZZZZ</name>